<dbReference type="GO" id="GO:1990130">
    <property type="term" value="C:GATOR1 complex"/>
    <property type="evidence" value="ECO:0007669"/>
    <property type="project" value="TreeGrafter"/>
</dbReference>
<proteinExistence type="inferred from homology"/>
<protein>
    <submittedName>
        <fullName evidence="2">Nitrogen permease regulator 2</fullName>
    </submittedName>
</protein>
<dbReference type="GO" id="GO:1904262">
    <property type="term" value="P:negative regulation of TORC1 signaling"/>
    <property type="evidence" value="ECO:0007669"/>
    <property type="project" value="TreeGrafter"/>
</dbReference>
<dbReference type="Proteomes" id="UP001211907">
    <property type="component" value="Unassembled WGS sequence"/>
</dbReference>
<dbReference type="Pfam" id="PF06218">
    <property type="entry name" value="NPR2"/>
    <property type="match status" value="2"/>
</dbReference>
<dbReference type="EMBL" id="JADGJH010000358">
    <property type="protein sequence ID" value="KAJ3130743.1"/>
    <property type="molecule type" value="Genomic_DNA"/>
</dbReference>
<evidence type="ECO:0000313" key="3">
    <source>
        <dbReference type="Proteomes" id="UP001211907"/>
    </source>
</evidence>
<accession>A0AAD5T5L8</accession>
<dbReference type="GO" id="GO:0005096">
    <property type="term" value="F:GTPase activator activity"/>
    <property type="evidence" value="ECO:0007669"/>
    <property type="project" value="TreeGrafter"/>
</dbReference>
<gene>
    <name evidence="2" type="primary">NPR2_2</name>
    <name evidence="2" type="ORF">HK100_007566</name>
</gene>
<comment type="similarity">
    <text evidence="1">Belongs to the NPR2 family.</text>
</comment>
<dbReference type="PANTHER" id="PTHR12991">
    <property type="entry name" value="NITROGEN PERMEASE REGULATOR 2/TUMOR SUPPRESSOR CANDIDATE 4"/>
    <property type="match status" value="1"/>
</dbReference>
<dbReference type="AlphaFoldDB" id="A0AAD5T5L8"/>
<dbReference type="PANTHER" id="PTHR12991:SF10">
    <property type="entry name" value="GATOR COMPLEX PROTEIN NPRL2"/>
    <property type="match status" value="1"/>
</dbReference>
<dbReference type="GO" id="GO:0010508">
    <property type="term" value="P:positive regulation of autophagy"/>
    <property type="evidence" value="ECO:0007669"/>
    <property type="project" value="TreeGrafter"/>
</dbReference>
<name>A0AAD5T5L8_9FUNG</name>
<reference evidence="2" key="1">
    <citation type="submission" date="2020-05" db="EMBL/GenBank/DDBJ databases">
        <title>Phylogenomic resolution of chytrid fungi.</title>
        <authorList>
            <person name="Stajich J.E."/>
            <person name="Amses K."/>
            <person name="Simmons R."/>
            <person name="Seto K."/>
            <person name="Myers J."/>
            <person name="Bonds A."/>
            <person name="Quandt C.A."/>
            <person name="Barry K."/>
            <person name="Liu P."/>
            <person name="Grigoriev I."/>
            <person name="Longcore J.E."/>
            <person name="James T.Y."/>
        </authorList>
    </citation>
    <scope>NUCLEOTIDE SEQUENCE</scope>
    <source>
        <strain evidence="2">JEL0513</strain>
    </source>
</reference>
<sequence length="416" mass="47431">MQFARIQALFYAEFHPIQGPVLVYSAPEGSVVGRGVYAGPDTIQFDAFSVIPKPRLFNRLVTVSASPARILVGFPVSINDPRYDRNAFIFNLVFIFDVDADISPYEQIVTKVARILRSLEEESRFLSNNESKHRILDIMEQIIQDLNSHFECKIPINDFETINLKLFQKYQQPPNVHPWEVPVQVYQLSKIRSRDWDMTILQIIPSINGVRSIKKISESADVELDLVALSIQHLIFYGYVKMVDIFQFSNVYTVNATNLKLLLEDESLQYEMQEFVQKNLTNLANNHGLTVRQWSEDNGVMSLNIDIRRFFVFGAMQNILNRVHKYPVLYSPNQRAEFLSQPLVPPTQQMTPPVTAAALNVQAINANVQNITLAQASANSIDPKKLVPFLDGHHHMDVINSANRNLHRIGTLPLES</sequence>
<evidence type="ECO:0000313" key="2">
    <source>
        <dbReference type="EMBL" id="KAJ3130743.1"/>
    </source>
</evidence>
<keyword evidence="3" id="KW-1185">Reference proteome</keyword>
<evidence type="ECO:0000256" key="1">
    <source>
        <dbReference type="ARBA" id="ARBA00008433"/>
    </source>
</evidence>
<organism evidence="2 3">
    <name type="scientific">Physocladia obscura</name>
    <dbReference type="NCBI Taxonomy" id="109957"/>
    <lineage>
        <taxon>Eukaryota</taxon>
        <taxon>Fungi</taxon>
        <taxon>Fungi incertae sedis</taxon>
        <taxon>Chytridiomycota</taxon>
        <taxon>Chytridiomycota incertae sedis</taxon>
        <taxon>Chytridiomycetes</taxon>
        <taxon>Chytridiales</taxon>
        <taxon>Chytriomycetaceae</taxon>
        <taxon>Physocladia</taxon>
    </lineage>
</organism>
<dbReference type="GO" id="GO:0005774">
    <property type="term" value="C:vacuolar membrane"/>
    <property type="evidence" value="ECO:0007669"/>
    <property type="project" value="TreeGrafter"/>
</dbReference>
<comment type="caution">
    <text evidence="2">The sequence shown here is derived from an EMBL/GenBank/DDBJ whole genome shotgun (WGS) entry which is preliminary data.</text>
</comment>
<dbReference type="InterPro" id="IPR009348">
    <property type="entry name" value="NPR2-like"/>
</dbReference>